<dbReference type="AlphaFoldDB" id="A0A9Q3PHI6"/>
<keyword evidence="2" id="KW-1185">Reference proteome</keyword>
<sequence length="173" mass="18844">MSKNHLRTQTGHKSVHVLWNTSEAIISAPSKDSPPVQGNTSLPSMHSVLKNQECTKSITNFEGELLSYSVRKCPDGYQKTIQGAQPPGPAVFGLSILTRTILRAILRGYQSFQSLSSHQVLIIPWTTQLVHTGSNQASCMALAQLGQFIFHCGNSVAQFNSPIGQIQTITPDD</sequence>
<comment type="caution">
    <text evidence="1">The sequence shown here is derived from an EMBL/GenBank/DDBJ whole genome shotgun (WGS) entry which is preliminary data.</text>
</comment>
<proteinExistence type="predicted"/>
<dbReference type="Proteomes" id="UP000765509">
    <property type="component" value="Unassembled WGS sequence"/>
</dbReference>
<protein>
    <submittedName>
        <fullName evidence="1">Uncharacterized protein</fullName>
    </submittedName>
</protein>
<name>A0A9Q3PHI6_9BASI</name>
<evidence type="ECO:0000313" key="1">
    <source>
        <dbReference type="EMBL" id="MBW0560722.1"/>
    </source>
</evidence>
<gene>
    <name evidence="1" type="ORF">O181_100437</name>
</gene>
<accession>A0A9Q3PHI6</accession>
<dbReference type="EMBL" id="AVOT02069944">
    <property type="protein sequence ID" value="MBW0560722.1"/>
    <property type="molecule type" value="Genomic_DNA"/>
</dbReference>
<organism evidence="1 2">
    <name type="scientific">Austropuccinia psidii MF-1</name>
    <dbReference type="NCBI Taxonomy" id="1389203"/>
    <lineage>
        <taxon>Eukaryota</taxon>
        <taxon>Fungi</taxon>
        <taxon>Dikarya</taxon>
        <taxon>Basidiomycota</taxon>
        <taxon>Pucciniomycotina</taxon>
        <taxon>Pucciniomycetes</taxon>
        <taxon>Pucciniales</taxon>
        <taxon>Sphaerophragmiaceae</taxon>
        <taxon>Austropuccinia</taxon>
    </lineage>
</organism>
<reference evidence="1" key="1">
    <citation type="submission" date="2021-03" db="EMBL/GenBank/DDBJ databases">
        <title>Draft genome sequence of rust myrtle Austropuccinia psidii MF-1, a brazilian biotype.</title>
        <authorList>
            <person name="Quecine M.C."/>
            <person name="Pachon D.M.R."/>
            <person name="Bonatelli M.L."/>
            <person name="Correr F.H."/>
            <person name="Franceschini L.M."/>
            <person name="Leite T.F."/>
            <person name="Margarido G.R.A."/>
            <person name="Almeida C.A."/>
            <person name="Ferrarezi J.A."/>
            <person name="Labate C.A."/>
        </authorList>
    </citation>
    <scope>NUCLEOTIDE SEQUENCE</scope>
    <source>
        <strain evidence="1">MF-1</strain>
    </source>
</reference>
<evidence type="ECO:0000313" key="2">
    <source>
        <dbReference type="Proteomes" id="UP000765509"/>
    </source>
</evidence>